<dbReference type="InterPro" id="IPR011701">
    <property type="entry name" value="MFS"/>
</dbReference>
<feature type="transmembrane region" description="Helical" evidence="1">
    <location>
        <begin position="241"/>
        <end position="266"/>
    </location>
</feature>
<feature type="transmembrane region" description="Helical" evidence="1">
    <location>
        <begin position="176"/>
        <end position="196"/>
    </location>
</feature>
<dbReference type="GO" id="GO:0022857">
    <property type="term" value="F:transmembrane transporter activity"/>
    <property type="evidence" value="ECO:0007669"/>
    <property type="project" value="InterPro"/>
</dbReference>
<dbReference type="AlphaFoldDB" id="A0A8S3TGN4"/>
<name>A0A8S3TGN4_MYTED</name>
<dbReference type="SUPFAM" id="SSF103473">
    <property type="entry name" value="MFS general substrate transporter"/>
    <property type="match status" value="2"/>
</dbReference>
<gene>
    <name evidence="3" type="ORF">MEDL_43544</name>
</gene>
<evidence type="ECO:0000256" key="2">
    <source>
        <dbReference type="SAM" id="SignalP"/>
    </source>
</evidence>
<proteinExistence type="predicted"/>
<dbReference type="Gene3D" id="1.20.1250.20">
    <property type="entry name" value="MFS general substrate transporter like domains"/>
    <property type="match status" value="1"/>
</dbReference>
<dbReference type="EMBL" id="CAJPWZ010002098">
    <property type="protein sequence ID" value="CAG2230718.1"/>
    <property type="molecule type" value="Genomic_DNA"/>
</dbReference>
<feature type="transmembrane region" description="Helical" evidence="1">
    <location>
        <begin position="203"/>
        <end position="229"/>
    </location>
</feature>
<keyword evidence="1" id="KW-0812">Transmembrane</keyword>
<organism evidence="3 4">
    <name type="scientific">Mytilus edulis</name>
    <name type="common">Blue mussel</name>
    <dbReference type="NCBI Taxonomy" id="6550"/>
    <lineage>
        <taxon>Eukaryota</taxon>
        <taxon>Metazoa</taxon>
        <taxon>Spiralia</taxon>
        <taxon>Lophotrochozoa</taxon>
        <taxon>Mollusca</taxon>
        <taxon>Bivalvia</taxon>
        <taxon>Autobranchia</taxon>
        <taxon>Pteriomorphia</taxon>
        <taxon>Mytilida</taxon>
        <taxon>Mytiloidea</taxon>
        <taxon>Mytilidae</taxon>
        <taxon>Mytilinae</taxon>
        <taxon>Mytilus</taxon>
    </lineage>
</organism>
<feature type="transmembrane region" description="Helical" evidence="1">
    <location>
        <begin position="43"/>
        <end position="63"/>
    </location>
</feature>
<feature type="transmembrane region" description="Helical" evidence="1">
    <location>
        <begin position="152"/>
        <end position="170"/>
    </location>
</feature>
<evidence type="ECO:0000313" key="3">
    <source>
        <dbReference type="EMBL" id="CAG2230718.1"/>
    </source>
</evidence>
<keyword evidence="1" id="KW-0472">Membrane</keyword>
<dbReference type="PANTHER" id="PTHR11360">
    <property type="entry name" value="MONOCARBOXYLATE TRANSPORTER"/>
    <property type="match status" value="1"/>
</dbReference>
<keyword evidence="4" id="KW-1185">Reference proteome</keyword>
<dbReference type="InterPro" id="IPR036259">
    <property type="entry name" value="MFS_trans_sf"/>
</dbReference>
<dbReference type="Proteomes" id="UP000683360">
    <property type="component" value="Unassembled WGS sequence"/>
</dbReference>
<feature type="transmembrane region" description="Helical" evidence="1">
    <location>
        <begin position="75"/>
        <end position="96"/>
    </location>
</feature>
<evidence type="ECO:0000256" key="1">
    <source>
        <dbReference type="SAM" id="Phobius"/>
    </source>
</evidence>
<evidence type="ECO:0000313" key="4">
    <source>
        <dbReference type="Proteomes" id="UP000683360"/>
    </source>
</evidence>
<dbReference type="InterPro" id="IPR050327">
    <property type="entry name" value="Proton-linked_MCT"/>
</dbReference>
<keyword evidence="2" id="KW-0732">Signal</keyword>
<dbReference type="OrthoDB" id="6099974at2759"/>
<feature type="transmembrane region" description="Helical" evidence="1">
    <location>
        <begin position="102"/>
        <end position="123"/>
    </location>
</feature>
<comment type="caution">
    <text evidence="3">The sequence shown here is derived from an EMBL/GenBank/DDBJ whole genome shotgun (WGS) entry which is preliminary data.</text>
</comment>
<protein>
    <submittedName>
        <fullName evidence="3">SLC16A9</fullName>
    </submittedName>
</protein>
<feature type="signal peptide" evidence="2">
    <location>
        <begin position="1"/>
        <end position="19"/>
    </location>
</feature>
<sequence>MKKWMVLIMAFMSVVMSTGFPFNMSVLYVEWLDEFKKSNSETALVQSICTGIFSLGGSINGIIVTKFGPCRCGIAGGIVAAAGLAISYFATSIYFLVLSVGIVTGFGLSLSFISASTSVGLYFDGKQRLMALALVSTGGGFKGLTRTDAVSIYFYMNVMSTVFRFVTGLLKQIPHVSVIAIPVFCALLGASSMGLFPLVGSSYIANLLVAFMYGCGRGGMFAVLGISIVKLAGPENYSVALGISMTFSGILNAVAGPVSGVFQLIFKIDF</sequence>
<accession>A0A8S3TGN4</accession>
<dbReference type="PANTHER" id="PTHR11360:SF284">
    <property type="entry name" value="EG:103B4.3 PROTEIN-RELATED"/>
    <property type="match status" value="1"/>
</dbReference>
<reference evidence="3" key="1">
    <citation type="submission" date="2021-03" db="EMBL/GenBank/DDBJ databases">
        <authorList>
            <person name="Bekaert M."/>
        </authorList>
    </citation>
    <scope>NUCLEOTIDE SEQUENCE</scope>
</reference>
<feature type="chain" id="PRO_5035797136" evidence="2">
    <location>
        <begin position="20"/>
        <end position="270"/>
    </location>
</feature>
<keyword evidence="1" id="KW-1133">Transmembrane helix</keyword>
<dbReference type="Pfam" id="PF07690">
    <property type="entry name" value="MFS_1"/>
    <property type="match status" value="1"/>
</dbReference>